<protein>
    <submittedName>
        <fullName evidence="1">Uncharacterized protein</fullName>
    </submittedName>
</protein>
<evidence type="ECO:0000313" key="2">
    <source>
        <dbReference type="Proteomes" id="UP000685013"/>
    </source>
</evidence>
<sequence>MPWNFAGQRIPTPQFVYYISVSTPDCFFPEVKSRSHPLEVEQLYLSVQLQGALEETIFWAGENQKLSQRHG</sequence>
<gene>
    <name evidence="1" type="ORF">SDJN03_01722</name>
</gene>
<organism evidence="1 2">
    <name type="scientific">Cucurbita argyrosperma subsp. sororia</name>
    <dbReference type="NCBI Taxonomy" id="37648"/>
    <lineage>
        <taxon>Eukaryota</taxon>
        <taxon>Viridiplantae</taxon>
        <taxon>Streptophyta</taxon>
        <taxon>Embryophyta</taxon>
        <taxon>Tracheophyta</taxon>
        <taxon>Spermatophyta</taxon>
        <taxon>Magnoliopsida</taxon>
        <taxon>eudicotyledons</taxon>
        <taxon>Gunneridae</taxon>
        <taxon>Pentapetalae</taxon>
        <taxon>rosids</taxon>
        <taxon>fabids</taxon>
        <taxon>Cucurbitales</taxon>
        <taxon>Cucurbitaceae</taxon>
        <taxon>Cucurbiteae</taxon>
        <taxon>Cucurbita</taxon>
    </lineage>
</organism>
<evidence type="ECO:0000313" key="1">
    <source>
        <dbReference type="EMBL" id="KAG6608380.1"/>
    </source>
</evidence>
<dbReference type="Proteomes" id="UP000685013">
    <property type="component" value="Chromosome 1"/>
</dbReference>
<name>A0AAV6P6T1_9ROSI</name>
<feature type="non-terminal residue" evidence="1">
    <location>
        <position position="1"/>
    </location>
</feature>
<reference evidence="1 2" key="1">
    <citation type="journal article" date="2021" name="Hortic Res">
        <title>The domestication of Cucurbita argyrosperma as revealed by the genome of its wild relative.</title>
        <authorList>
            <person name="Barrera-Redondo J."/>
            <person name="Sanchez-de la Vega G."/>
            <person name="Aguirre-Liguori J.A."/>
            <person name="Castellanos-Morales G."/>
            <person name="Gutierrez-Guerrero Y.T."/>
            <person name="Aguirre-Dugua X."/>
            <person name="Aguirre-Planter E."/>
            <person name="Tenaillon M.I."/>
            <person name="Lira-Saade R."/>
            <person name="Eguiarte L.E."/>
        </authorList>
    </citation>
    <scope>NUCLEOTIDE SEQUENCE [LARGE SCALE GENOMIC DNA]</scope>
    <source>
        <strain evidence="1">JBR-2021</strain>
    </source>
</reference>
<accession>A0AAV6P6T1</accession>
<dbReference type="AlphaFoldDB" id="A0AAV6P6T1"/>
<comment type="caution">
    <text evidence="1">The sequence shown here is derived from an EMBL/GenBank/DDBJ whole genome shotgun (WGS) entry which is preliminary data.</text>
</comment>
<proteinExistence type="predicted"/>
<dbReference type="EMBL" id="JAGKQH010000001">
    <property type="protein sequence ID" value="KAG6608380.1"/>
    <property type="molecule type" value="Genomic_DNA"/>
</dbReference>
<keyword evidence="2" id="KW-1185">Reference proteome</keyword>